<dbReference type="Proteomes" id="UP001465976">
    <property type="component" value="Unassembled WGS sequence"/>
</dbReference>
<evidence type="ECO:0000313" key="12">
    <source>
        <dbReference type="EMBL" id="KAL0566077.1"/>
    </source>
</evidence>
<feature type="region of interest" description="Disordered" evidence="10">
    <location>
        <begin position="92"/>
        <end position="163"/>
    </location>
</feature>
<keyword evidence="8 11" id="KW-1133">Transmembrane helix</keyword>
<dbReference type="EMBL" id="JBAHYK010002016">
    <property type="protein sequence ID" value="KAL0566077.1"/>
    <property type="molecule type" value="Genomic_DNA"/>
</dbReference>
<evidence type="ECO:0000256" key="5">
    <source>
        <dbReference type="ARBA" id="ARBA00022824"/>
    </source>
</evidence>
<comment type="subcellular location">
    <subcellularLocation>
        <location evidence="1">Endoplasmic reticulum membrane</location>
        <topology evidence="1">Single-pass type IV membrane protein</topology>
    </subcellularLocation>
</comment>
<sequence length="284" mass="31571">MVTTEQLRHDEINLSRLLRRLEKSVADTNWDAPENHNSIRDSPWMKSEETLQKVKFAKKLLRNVESSNGPSQKTQTIRASLDRMDGFLQLVKKKSIPRTRRPEPILPTLPLPSLPVEPPSETQTEETKPPEDADTAASPTDDNLLDLAPDPLLPIAPASESGPNLVSNMPSLIPSSTSSGASKSTAILMQNSHALQQEMTDQLAQMSAQLRRNMIHFSESLAKDAAVVEETSQKLESNFDAMSANQTQLKVHQGKSWSTTWLTMFVVVSVLVLFASMVFLIRFT</sequence>
<evidence type="ECO:0000256" key="2">
    <source>
        <dbReference type="ARBA" id="ARBA00007891"/>
    </source>
</evidence>
<feature type="compositionally biased region" description="Low complexity" evidence="10">
    <location>
        <begin position="139"/>
        <end position="158"/>
    </location>
</feature>
<dbReference type="InterPro" id="IPR019150">
    <property type="entry name" value="Vesicle_transport_protein_Use1"/>
</dbReference>
<keyword evidence="7" id="KW-0653">Protein transport</keyword>
<evidence type="ECO:0000256" key="6">
    <source>
        <dbReference type="ARBA" id="ARBA00022892"/>
    </source>
</evidence>
<evidence type="ECO:0000256" key="7">
    <source>
        <dbReference type="ARBA" id="ARBA00022927"/>
    </source>
</evidence>
<evidence type="ECO:0000256" key="4">
    <source>
        <dbReference type="ARBA" id="ARBA00022692"/>
    </source>
</evidence>
<feature type="transmembrane region" description="Helical" evidence="11">
    <location>
        <begin position="261"/>
        <end position="281"/>
    </location>
</feature>
<keyword evidence="5" id="KW-0256">Endoplasmic reticulum</keyword>
<evidence type="ECO:0000256" key="10">
    <source>
        <dbReference type="SAM" id="MobiDB-lite"/>
    </source>
</evidence>
<keyword evidence="6" id="KW-0931">ER-Golgi transport</keyword>
<evidence type="ECO:0000256" key="1">
    <source>
        <dbReference type="ARBA" id="ARBA00004163"/>
    </source>
</evidence>
<proteinExistence type="inferred from homology"/>
<dbReference type="Pfam" id="PF09753">
    <property type="entry name" value="Use1"/>
    <property type="match status" value="1"/>
</dbReference>
<evidence type="ECO:0000313" key="13">
    <source>
        <dbReference type="Proteomes" id="UP001465976"/>
    </source>
</evidence>
<dbReference type="PANTHER" id="PTHR13050">
    <property type="entry name" value="USE1-LIKE PROTEIN"/>
    <property type="match status" value="1"/>
</dbReference>
<evidence type="ECO:0000256" key="3">
    <source>
        <dbReference type="ARBA" id="ARBA00022448"/>
    </source>
</evidence>
<name>A0ABR3ET65_9AGAR</name>
<keyword evidence="4 11" id="KW-0812">Transmembrane</keyword>
<keyword evidence="3" id="KW-0813">Transport</keyword>
<feature type="compositionally biased region" description="Pro residues" evidence="10">
    <location>
        <begin position="104"/>
        <end position="118"/>
    </location>
</feature>
<evidence type="ECO:0000256" key="11">
    <source>
        <dbReference type="SAM" id="Phobius"/>
    </source>
</evidence>
<keyword evidence="9 11" id="KW-0472">Membrane</keyword>
<gene>
    <name evidence="12" type="ORF">V5O48_015936</name>
</gene>
<accession>A0ABR3ET65</accession>
<dbReference type="PANTHER" id="PTHR13050:SF7">
    <property type="entry name" value="VESICLE TRANSPORT PROTEIN USE1"/>
    <property type="match status" value="1"/>
</dbReference>
<comment type="similarity">
    <text evidence="2">Belongs to the USE1 family.</text>
</comment>
<comment type="caution">
    <text evidence="12">The sequence shown here is derived from an EMBL/GenBank/DDBJ whole genome shotgun (WGS) entry which is preliminary data.</text>
</comment>
<reference evidence="12 13" key="1">
    <citation type="submission" date="2024-02" db="EMBL/GenBank/DDBJ databases">
        <title>A draft genome for the cacao thread blight pathogen Marasmius crinis-equi.</title>
        <authorList>
            <person name="Cohen S.P."/>
            <person name="Baruah I.K."/>
            <person name="Amoako-Attah I."/>
            <person name="Bukari Y."/>
            <person name="Meinhardt L.W."/>
            <person name="Bailey B.A."/>
        </authorList>
    </citation>
    <scope>NUCLEOTIDE SEQUENCE [LARGE SCALE GENOMIC DNA]</scope>
    <source>
        <strain evidence="12 13">GH-76</strain>
    </source>
</reference>
<keyword evidence="13" id="KW-1185">Reference proteome</keyword>
<protein>
    <submittedName>
        <fullName evidence="12">Uncharacterized protein</fullName>
    </submittedName>
</protein>
<evidence type="ECO:0000256" key="9">
    <source>
        <dbReference type="ARBA" id="ARBA00023136"/>
    </source>
</evidence>
<evidence type="ECO:0000256" key="8">
    <source>
        <dbReference type="ARBA" id="ARBA00022989"/>
    </source>
</evidence>
<organism evidence="12 13">
    <name type="scientific">Marasmius crinis-equi</name>
    <dbReference type="NCBI Taxonomy" id="585013"/>
    <lineage>
        <taxon>Eukaryota</taxon>
        <taxon>Fungi</taxon>
        <taxon>Dikarya</taxon>
        <taxon>Basidiomycota</taxon>
        <taxon>Agaricomycotina</taxon>
        <taxon>Agaricomycetes</taxon>
        <taxon>Agaricomycetidae</taxon>
        <taxon>Agaricales</taxon>
        <taxon>Marasmiineae</taxon>
        <taxon>Marasmiaceae</taxon>
        <taxon>Marasmius</taxon>
    </lineage>
</organism>